<dbReference type="InterPro" id="IPR002881">
    <property type="entry name" value="DUF58"/>
</dbReference>
<dbReference type="OrthoDB" id="140416at2"/>
<reference evidence="3 4" key="1">
    <citation type="submission" date="2018-10" db="EMBL/GenBank/DDBJ databases">
        <title>Phylogenomics of Brevibacillus.</title>
        <authorList>
            <person name="Dunlap C."/>
        </authorList>
    </citation>
    <scope>NUCLEOTIDE SEQUENCE [LARGE SCALE GENOMIC DNA]</scope>
    <source>
        <strain evidence="3 4">JCM 15716</strain>
    </source>
</reference>
<dbReference type="Pfam" id="PF01882">
    <property type="entry name" value="DUF58"/>
    <property type="match status" value="1"/>
</dbReference>
<organism evidence="3 4">
    <name type="scientific">Brevibacillus fluminis</name>
    <dbReference type="NCBI Taxonomy" id="511487"/>
    <lineage>
        <taxon>Bacteria</taxon>
        <taxon>Bacillati</taxon>
        <taxon>Bacillota</taxon>
        <taxon>Bacilli</taxon>
        <taxon>Bacillales</taxon>
        <taxon>Paenibacillaceae</taxon>
        <taxon>Brevibacillus</taxon>
    </lineage>
</organism>
<accession>A0A3M8CYX5</accession>
<sequence>MVQRKYGLVKIIGLLAVTYSFAMFQGGFASWFLFYSSLTFVGYEIIAYVLMFATLQMTREISKDRLQDGEDLVVTVHLRRKIWFPLGWNLLIESLPDKLAGLYEPHRQLHFPWFQRELSFSYVIPSIPRGHYQLKSSVLTGGDFFGFFQKRKSFDLRNEFLVYPTCKLISHWPSGDGKMSGNAQVSHLLSNDVTAVRGVRDYQRGDRLSQIHWRASARGLGLKTKEFEHQAMNQIVFFLDVSKASYASSAPALFETAVKLTASLVYYTSRKMYPYGFVCHQNDRVAIPPANSQSHFFRIFDQLARVMPEGNESFSQVVGKHALEFAQGVTLAIVTAGLEKPLMTRLIQLAASGRNVQLFWLHENSVITPAEKAMLQFLNAGKVTCRAIHLAEYDDLQRIGGA</sequence>
<protein>
    <submittedName>
        <fullName evidence="3">DUF58 domain-containing protein</fullName>
    </submittedName>
</protein>
<keyword evidence="4" id="KW-1185">Reference proteome</keyword>
<evidence type="ECO:0000313" key="4">
    <source>
        <dbReference type="Proteomes" id="UP000271031"/>
    </source>
</evidence>
<evidence type="ECO:0000259" key="2">
    <source>
        <dbReference type="Pfam" id="PF01882"/>
    </source>
</evidence>
<feature type="transmembrane region" description="Helical" evidence="1">
    <location>
        <begin position="7"/>
        <end position="26"/>
    </location>
</feature>
<dbReference type="EMBL" id="RHHQ01000024">
    <property type="protein sequence ID" value="RNB80994.1"/>
    <property type="molecule type" value="Genomic_DNA"/>
</dbReference>
<evidence type="ECO:0000313" key="3">
    <source>
        <dbReference type="EMBL" id="RNB80994.1"/>
    </source>
</evidence>
<dbReference type="Proteomes" id="UP000271031">
    <property type="component" value="Unassembled WGS sequence"/>
</dbReference>
<gene>
    <name evidence="3" type="ORF">EDM56_26750</name>
</gene>
<keyword evidence="1" id="KW-0812">Transmembrane</keyword>
<dbReference type="PANTHER" id="PTHR34351">
    <property type="entry name" value="SLR1927 PROTEIN-RELATED"/>
    <property type="match status" value="1"/>
</dbReference>
<keyword evidence="1" id="KW-0472">Membrane</keyword>
<proteinExistence type="predicted"/>
<feature type="transmembrane region" description="Helical" evidence="1">
    <location>
        <begin position="32"/>
        <end position="55"/>
    </location>
</feature>
<dbReference type="AlphaFoldDB" id="A0A3M8CYX5"/>
<dbReference type="RefSeq" id="WP_122920996.1">
    <property type="nucleotide sequence ID" value="NZ_RHHQ01000024.1"/>
</dbReference>
<keyword evidence="1" id="KW-1133">Transmembrane helix</keyword>
<name>A0A3M8CYX5_9BACL</name>
<comment type="caution">
    <text evidence="3">The sequence shown here is derived from an EMBL/GenBank/DDBJ whole genome shotgun (WGS) entry which is preliminary data.</text>
</comment>
<dbReference type="PANTHER" id="PTHR34351:SF2">
    <property type="entry name" value="DUF58 DOMAIN-CONTAINING PROTEIN"/>
    <property type="match status" value="1"/>
</dbReference>
<evidence type="ECO:0000256" key="1">
    <source>
        <dbReference type="SAM" id="Phobius"/>
    </source>
</evidence>
<feature type="domain" description="DUF58" evidence="2">
    <location>
        <begin position="199"/>
        <end position="313"/>
    </location>
</feature>